<keyword evidence="1" id="KW-0472">Membrane</keyword>
<accession>A0A840N5L8</accession>
<evidence type="ECO:0000256" key="1">
    <source>
        <dbReference type="SAM" id="Phobius"/>
    </source>
</evidence>
<dbReference type="InterPro" id="IPR001054">
    <property type="entry name" value="A/G_cyclase"/>
</dbReference>
<organism evidence="4 5">
    <name type="scientific">Afipia massiliensis</name>
    <dbReference type="NCBI Taxonomy" id="211460"/>
    <lineage>
        <taxon>Bacteria</taxon>
        <taxon>Pseudomonadati</taxon>
        <taxon>Pseudomonadota</taxon>
        <taxon>Alphaproteobacteria</taxon>
        <taxon>Hyphomicrobiales</taxon>
        <taxon>Nitrobacteraceae</taxon>
        <taxon>Afipia</taxon>
    </lineage>
</organism>
<dbReference type="CDD" id="cd07302">
    <property type="entry name" value="CHD"/>
    <property type="match status" value="1"/>
</dbReference>
<dbReference type="SMART" id="SM00044">
    <property type="entry name" value="CYCc"/>
    <property type="match status" value="1"/>
</dbReference>
<dbReference type="InterPro" id="IPR050697">
    <property type="entry name" value="Adenylyl/Guanylyl_Cyclase_3/4"/>
</dbReference>
<dbReference type="GO" id="GO:0004016">
    <property type="term" value="F:adenylate cyclase activity"/>
    <property type="evidence" value="ECO:0007669"/>
    <property type="project" value="UniProtKB-EC"/>
</dbReference>
<keyword evidence="4" id="KW-0456">Lyase</keyword>
<dbReference type="InterPro" id="IPR003660">
    <property type="entry name" value="HAMP_dom"/>
</dbReference>
<dbReference type="PROSITE" id="PS50125">
    <property type="entry name" value="GUANYLATE_CYCLASE_2"/>
    <property type="match status" value="1"/>
</dbReference>
<dbReference type="SMART" id="SM00304">
    <property type="entry name" value="HAMP"/>
    <property type="match status" value="1"/>
</dbReference>
<keyword evidence="1" id="KW-1133">Transmembrane helix</keyword>
<feature type="domain" description="Guanylate cyclase" evidence="2">
    <location>
        <begin position="304"/>
        <end position="442"/>
    </location>
</feature>
<proteinExistence type="predicted"/>
<protein>
    <submittedName>
        <fullName evidence="4">Adenylate cyclase</fullName>
        <ecNumber evidence="4">4.6.1.1</ecNumber>
    </submittedName>
</protein>
<dbReference type="GO" id="GO:0006171">
    <property type="term" value="P:cAMP biosynthetic process"/>
    <property type="evidence" value="ECO:0007669"/>
    <property type="project" value="TreeGrafter"/>
</dbReference>
<feature type="transmembrane region" description="Helical" evidence="1">
    <location>
        <begin position="197"/>
        <end position="217"/>
    </location>
</feature>
<sequence>MGIAVALIVLMAVTAVLSMVSVMQVSARLEELTKSYIPAYGDLARANIRSVERSLELRRMVIERIRSPFGSDRLTAIRSAFEAKGVEVEREAQAAHELINGLIEKGAAFSDPTALARLDTRLEAALNVSRRHLNSEIERMLPLLETGDTKAIDEGLARVDVLRNELNQSLDSIRADMFALLRTEADRTRQKQAQVTIIAAVLTVLAAIMGLVFSMLVSAGVTRPVRKLLEGARAVEAGHLGDKLVVTTQDEIGQLTTAFNSMVEQLRLKERIRETFGKYIDPRVVEGLIDRPALASEGQRRVMTVLFCDVKGFSSTSRGTTPQGLVKVMNRYLSAMSGPIRQHEGIIDKYIGDAIMAYWGPPFTADADQARLASIAALDMLELIPQLRAELPELLGVRNLPAPFDIRIGIATGEVLVGSIGSELMMSYTVMGDTVNLASRLEGANKAYGSRILVSEATVASAAADIEVREIDRIVMVGQTEPQAVFEIMGRKSTLAASQIALRDHYSDGLAAYRARRWDDARRAFAAALDSVPDDGPSLTFIKRLDGFTSTPPGDDWDGVWRLEQK</sequence>
<dbReference type="GO" id="GO:0035556">
    <property type="term" value="P:intracellular signal transduction"/>
    <property type="evidence" value="ECO:0007669"/>
    <property type="project" value="InterPro"/>
</dbReference>
<comment type="caution">
    <text evidence="4">The sequence shown here is derived from an EMBL/GenBank/DDBJ whole genome shotgun (WGS) entry which is preliminary data.</text>
</comment>
<evidence type="ECO:0000313" key="4">
    <source>
        <dbReference type="EMBL" id="MBB5054182.1"/>
    </source>
</evidence>
<dbReference type="SUPFAM" id="SSF158472">
    <property type="entry name" value="HAMP domain-like"/>
    <property type="match status" value="1"/>
</dbReference>
<evidence type="ECO:0000259" key="3">
    <source>
        <dbReference type="PROSITE" id="PS50885"/>
    </source>
</evidence>
<dbReference type="Pfam" id="PF00211">
    <property type="entry name" value="Guanylate_cyc"/>
    <property type="match status" value="1"/>
</dbReference>
<feature type="domain" description="HAMP" evidence="3">
    <location>
        <begin position="219"/>
        <end position="271"/>
    </location>
</feature>
<gene>
    <name evidence="4" type="ORF">HNQ36_004184</name>
</gene>
<dbReference type="Proteomes" id="UP000521227">
    <property type="component" value="Unassembled WGS sequence"/>
</dbReference>
<dbReference type="SUPFAM" id="SSF55073">
    <property type="entry name" value="Nucleotide cyclase"/>
    <property type="match status" value="1"/>
</dbReference>
<dbReference type="EMBL" id="JACHIJ010000006">
    <property type="protein sequence ID" value="MBB5054182.1"/>
    <property type="molecule type" value="Genomic_DNA"/>
</dbReference>
<evidence type="ECO:0000313" key="5">
    <source>
        <dbReference type="Proteomes" id="UP000521227"/>
    </source>
</evidence>
<dbReference type="Gene3D" id="3.30.70.1230">
    <property type="entry name" value="Nucleotide cyclase"/>
    <property type="match status" value="1"/>
</dbReference>
<reference evidence="4 5" key="1">
    <citation type="submission" date="2020-08" db="EMBL/GenBank/DDBJ databases">
        <title>Genomic Encyclopedia of Type Strains, Phase IV (KMG-IV): sequencing the most valuable type-strain genomes for metagenomic binning, comparative biology and taxonomic classification.</title>
        <authorList>
            <person name="Goeker M."/>
        </authorList>
    </citation>
    <scope>NUCLEOTIDE SEQUENCE [LARGE SCALE GENOMIC DNA]</scope>
    <source>
        <strain evidence="4 5">DSM 17498</strain>
    </source>
</reference>
<dbReference type="Pfam" id="PF00672">
    <property type="entry name" value="HAMP"/>
    <property type="match status" value="1"/>
</dbReference>
<dbReference type="GO" id="GO:0016020">
    <property type="term" value="C:membrane"/>
    <property type="evidence" value="ECO:0007669"/>
    <property type="project" value="InterPro"/>
</dbReference>
<dbReference type="PANTHER" id="PTHR43081">
    <property type="entry name" value="ADENYLATE CYCLASE, TERMINAL-DIFFERENTIATION SPECIFIC-RELATED"/>
    <property type="match status" value="1"/>
</dbReference>
<dbReference type="EC" id="4.6.1.1" evidence="4"/>
<dbReference type="InterPro" id="IPR029787">
    <property type="entry name" value="Nucleotide_cyclase"/>
</dbReference>
<name>A0A840N5L8_9BRAD</name>
<keyword evidence="1" id="KW-0812">Transmembrane</keyword>
<dbReference type="AlphaFoldDB" id="A0A840N5L8"/>
<dbReference type="PROSITE" id="PS50885">
    <property type="entry name" value="HAMP"/>
    <property type="match status" value="1"/>
</dbReference>
<dbReference type="Gene3D" id="6.10.340.10">
    <property type="match status" value="1"/>
</dbReference>
<dbReference type="CDD" id="cd06225">
    <property type="entry name" value="HAMP"/>
    <property type="match status" value="1"/>
</dbReference>
<dbReference type="PANTHER" id="PTHR43081:SF1">
    <property type="entry name" value="ADENYLATE CYCLASE, TERMINAL-DIFFERENTIATION SPECIFIC"/>
    <property type="match status" value="1"/>
</dbReference>
<evidence type="ECO:0000259" key="2">
    <source>
        <dbReference type="PROSITE" id="PS50125"/>
    </source>
</evidence>